<proteinExistence type="predicted"/>
<gene>
    <name evidence="1" type="ORF">C1881_08330</name>
</gene>
<dbReference type="RefSeq" id="WP_114616069.1">
    <property type="nucleotide sequence ID" value="NZ_PPTO01000014.1"/>
</dbReference>
<dbReference type="AlphaFoldDB" id="A0A369LD12"/>
<evidence type="ECO:0008006" key="3">
    <source>
        <dbReference type="Google" id="ProtNLM"/>
    </source>
</evidence>
<evidence type="ECO:0000313" key="2">
    <source>
        <dbReference type="Proteomes" id="UP000253975"/>
    </source>
</evidence>
<evidence type="ECO:0000313" key="1">
    <source>
        <dbReference type="EMBL" id="RDB56527.1"/>
    </source>
</evidence>
<sequence>MANGIEDVLSRGASSLDITPTMFKEATSHYKAVGEFLGNNGIEADVSPCGSILTGTVVRPYSENDDAYFDIDVLVDRTGHLSQSIPPSEARRQVEHALLNSDRYGEMTTTCRECETVEFVANGIEGGFRLDLNTCVKDPNGSLGASTHAVKSVAIAWKDPDEWHGSNPRGLCEWFIEKNERFAAAGRALRKAEIFRGSKGVFSSVEEVPDSLDRSAMQRAVQVLKRSRDEYYARRRMPERKPASCVIMVLVGYLSGELPNSATIADFLLRFSERACAMLSSGPSSRALENPVYNENMIESWDDVDFEVFSLWTGEIAQNVVDLREGTPAKRGMAAEAVFGSKIGKKALPASLAVAAAPSIVTPSKPWAK</sequence>
<protein>
    <recommendedName>
        <fullName evidence="3">Nucleotidyltransferase</fullName>
    </recommendedName>
</protein>
<dbReference type="EMBL" id="PPTO01000014">
    <property type="protein sequence ID" value="RDB56527.1"/>
    <property type="molecule type" value="Genomic_DNA"/>
</dbReference>
<accession>A0A369LD12</accession>
<dbReference type="Proteomes" id="UP000253975">
    <property type="component" value="Unassembled WGS sequence"/>
</dbReference>
<name>A0A369LD12_9ACTN</name>
<comment type="caution">
    <text evidence="1">The sequence shown here is derived from an EMBL/GenBank/DDBJ whole genome shotgun (WGS) entry which is preliminary data.</text>
</comment>
<reference evidence="1 2" key="1">
    <citation type="journal article" date="2018" name="Elife">
        <title>Discovery and characterization of a prevalent human gut bacterial enzyme sufficient for the inactivation of a family of plant toxins.</title>
        <authorList>
            <person name="Koppel N."/>
            <person name="Bisanz J.E."/>
            <person name="Pandelia M.E."/>
            <person name="Turnbaugh P.J."/>
            <person name="Balskus E.P."/>
        </authorList>
    </citation>
    <scope>NUCLEOTIDE SEQUENCE [LARGE SCALE GENOMIC DNA]</scope>
    <source>
        <strain evidence="1 2">OB21 GAM31</strain>
    </source>
</reference>
<organism evidence="1 2">
    <name type="scientific">Slackia isoflavoniconvertens</name>
    <dbReference type="NCBI Taxonomy" id="572010"/>
    <lineage>
        <taxon>Bacteria</taxon>
        <taxon>Bacillati</taxon>
        <taxon>Actinomycetota</taxon>
        <taxon>Coriobacteriia</taxon>
        <taxon>Eggerthellales</taxon>
        <taxon>Eggerthellaceae</taxon>
        <taxon>Slackia</taxon>
    </lineage>
</organism>